<dbReference type="Pfam" id="PF21857">
    <property type="entry name" value="DUF6913"/>
    <property type="match status" value="1"/>
</dbReference>
<dbReference type="AlphaFoldDB" id="A0AAW9SA52"/>
<dbReference type="InterPro" id="IPR054207">
    <property type="entry name" value="DUF6913"/>
</dbReference>
<name>A0AAW9SA52_9BACT</name>
<accession>A0AAW9SA52</accession>
<comment type="caution">
    <text evidence="1">The sequence shown here is derived from an EMBL/GenBank/DDBJ whole genome shotgun (WGS) entry which is preliminary data.</text>
</comment>
<dbReference type="RefSeq" id="WP_346821991.1">
    <property type="nucleotide sequence ID" value="NZ_JBDKWZ010000008.1"/>
</dbReference>
<sequence>MNFIKSYFLGIKAQKARQKSLACERETFNYEQASSIGLLFRVANGNGEHQYINQFVQGLKRDGKKVETLTFFDRTEDSPYDFPFNFFTEKDISNFGVFTSSKIHNFIEKKFDYLFCINLDEFEPFDLILSASKAKCRIGKYDEQRAQLFELMIQVEGNSIKQLIEQIQHYTKAICFNH</sequence>
<evidence type="ECO:0000313" key="2">
    <source>
        <dbReference type="Proteomes" id="UP001403385"/>
    </source>
</evidence>
<evidence type="ECO:0000313" key="1">
    <source>
        <dbReference type="EMBL" id="MEN7549214.1"/>
    </source>
</evidence>
<gene>
    <name evidence="1" type="ORF">AAG747_14920</name>
</gene>
<protein>
    <submittedName>
        <fullName evidence="1">Uncharacterized protein</fullName>
    </submittedName>
</protein>
<reference evidence="1 2" key="1">
    <citation type="submission" date="2024-04" db="EMBL/GenBank/DDBJ databases">
        <title>Novel genus in family Flammeovirgaceae.</title>
        <authorList>
            <person name="Nguyen T.H."/>
            <person name="Vuong T.Q."/>
            <person name="Le H."/>
            <person name="Kim S.-G."/>
        </authorList>
    </citation>
    <scope>NUCLEOTIDE SEQUENCE [LARGE SCALE GENOMIC DNA]</scope>
    <source>
        <strain evidence="1 2">JCM 23209</strain>
    </source>
</reference>
<keyword evidence="2" id="KW-1185">Reference proteome</keyword>
<organism evidence="1 2">
    <name type="scientific">Rapidithrix thailandica</name>
    <dbReference type="NCBI Taxonomy" id="413964"/>
    <lineage>
        <taxon>Bacteria</taxon>
        <taxon>Pseudomonadati</taxon>
        <taxon>Bacteroidota</taxon>
        <taxon>Cytophagia</taxon>
        <taxon>Cytophagales</taxon>
        <taxon>Flammeovirgaceae</taxon>
        <taxon>Rapidithrix</taxon>
    </lineage>
</organism>
<dbReference type="EMBL" id="JBDKWZ010000008">
    <property type="protein sequence ID" value="MEN7549214.1"/>
    <property type="molecule type" value="Genomic_DNA"/>
</dbReference>
<proteinExistence type="predicted"/>
<dbReference type="Proteomes" id="UP001403385">
    <property type="component" value="Unassembled WGS sequence"/>
</dbReference>